<comment type="subcellular location">
    <subcellularLocation>
        <location evidence="1">Membrane</location>
        <topology evidence="1">Multi-pass membrane protein</topology>
    </subcellularLocation>
</comment>
<organism evidence="7 8">
    <name type="scientific">Aquisphaera giovannonii</name>
    <dbReference type="NCBI Taxonomy" id="406548"/>
    <lineage>
        <taxon>Bacteria</taxon>
        <taxon>Pseudomonadati</taxon>
        <taxon>Planctomycetota</taxon>
        <taxon>Planctomycetia</taxon>
        <taxon>Isosphaerales</taxon>
        <taxon>Isosphaeraceae</taxon>
        <taxon>Aquisphaera</taxon>
    </lineage>
</organism>
<keyword evidence="8" id="KW-1185">Reference proteome</keyword>
<feature type="transmembrane region" description="Helical" evidence="6">
    <location>
        <begin position="211"/>
        <end position="232"/>
    </location>
</feature>
<keyword evidence="4 6" id="KW-0472">Membrane</keyword>
<feature type="transmembrane region" description="Helical" evidence="6">
    <location>
        <begin position="351"/>
        <end position="372"/>
    </location>
</feature>
<gene>
    <name evidence="7" type="primary">puuP_2</name>
    <name evidence="7" type="ORF">OJF2_30220</name>
</gene>
<dbReference type="EMBL" id="CP042997">
    <property type="protein sequence ID" value="QEH34483.1"/>
    <property type="molecule type" value="Genomic_DNA"/>
</dbReference>
<feature type="transmembrane region" description="Helical" evidence="6">
    <location>
        <begin position="378"/>
        <end position="401"/>
    </location>
</feature>
<evidence type="ECO:0000256" key="5">
    <source>
        <dbReference type="SAM" id="MobiDB-lite"/>
    </source>
</evidence>
<evidence type="ECO:0000256" key="6">
    <source>
        <dbReference type="SAM" id="Phobius"/>
    </source>
</evidence>
<evidence type="ECO:0000313" key="8">
    <source>
        <dbReference type="Proteomes" id="UP000324233"/>
    </source>
</evidence>
<dbReference type="GO" id="GO:0016020">
    <property type="term" value="C:membrane"/>
    <property type="evidence" value="ECO:0007669"/>
    <property type="project" value="UniProtKB-SubCell"/>
</dbReference>
<evidence type="ECO:0000256" key="3">
    <source>
        <dbReference type="ARBA" id="ARBA00022989"/>
    </source>
</evidence>
<dbReference type="KEGG" id="agv:OJF2_30220"/>
<dbReference type="GO" id="GO:0022857">
    <property type="term" value="F:transmembrane transporter activity"/>
    <property type="evidence" value="ECO:0007669"/>
    <property type="project" value="InterPro"/>
</dbReference>
<feature type="transmembrane region" description="Helical" evidence="6">
    <location>
        <begin position="413"/>
        <end position="432"/>
    </location>
</feature>
<dbReference type="OrthoDB" id="9759676at2"/>
<reference evidence="7 8" key="1">
    <citation type="submission" date="2019-08" db="EMBL/GenBank/DDBJ databases">
        <title>Deep-cultivation of Planctomycetes and their phenomic and genomic characterization uncovers novel biology.</title>
        <authorList>
            <person name="Wiegand S."/>
            <person name="Jogler M."/>
            <person name="Boedeker C."/>
            <person name="Pinto D."/>
            <person name="Vollmers J."/>
            <person name="Rivas-Marin E."/>
            <person name="Kohn T."/>
            <person name="Peeters S.H."/>
            <person name="Heuer A."/>
            <person name="Rast P."/>
            <person name="Oberbeckmann S."/>
            <person name="Bunk B."/>
            <person name="Jeske O."/>
            <person name="Meyerdierks A."/>
            <person name="Storesund J.E."/>
            <person name="Kallscheuer N."/>
            <person name="Luecker S."/>
            <person name="Lage O.M."/>
            <person name="Pohl T."/>
            <person name="Merkel B.J."/>
            <person name="Hornburger P."/>
            <person name="Mueller R.-W."/>
            <person name="Bruemmer F."/>
            <person name="Labrenz M."/>
            <person name="Spormann A.M."/>
            <person name="Op den Camp H."/>
            <person name="Overmann J."/>
            <person name="Amann R."/>
            <person name="Jetten M.S.M."/>
            <person name="Mascher T."/>
            <person name="Medema M.H."/>
            <person name="Devos D.P."/>
            <person name="Kaster A.-K."/>
            <person name="Ovreas L."/>
            <person name="Rohde M."/>
            <person name="Galperin M.Y."/>
            <person name="Jogler C."/>
        </authorList>
    </citation>
    <scope>NUCLEOTIDE SEQUENCE [LARGE SCALE GENOMIC DNA]</scope>
    <source>
        <strain evidence="7 8">OJF2</strain>
    </source>
</reference>
<feature type="compositionally biased region" description="Low complexity" evidence="5">
    <location>
        <begin position="628"/>
        <end position="638"/>
    </location>
</feature>
<accession>A0A5B9W1R1</accession>
<evidence type="ECO:0000313" key="7">
    <source>
        <dbReference type="EMBL" id="QEH34483.1"/>
    </source>
</evidence>
<dbReference type="PANTHER" id="PTHR47704">
    <property type="entry name" value="POTASSIUM TRANSPORTER KIMA"/>
    <property type="match status" value="1"/>
</dbReference>
<evidence type="ECO:0000256" key="2">
    <source>
        <dbReference type="ARBA" id="ARBA00022692"/>
    </source>
</evidence>
<name>A0A5B9W1R1_9BACT</name>
<evidence type="ECO:0000256" key="4">
    <source>
        <dbReference type="ARBA" id="ARBA00023136"/>
    </source>
</evidence>
<dbReference type="Proteomes" id="UP000324233">
    <property type="component" value="Chromosome"/>
</dbReference>
<sequence>MSLSDYLFGRPLATDEEGEQRVGVWAGIPMLGLDALGSAAYGPEAALTLLIPLGAAGIGYIGPISTLIIALLFVVYISYRQTISAYPHGGGSYTVARENLGTTAGLLAAAALMLDYVLVVAVGISAGVGALVSAAPTLQPYMLPLCLVILTMITAVNLRGVRESGLAFLVPTYLFIVSMLAVLGVGVGKAVLSGGRPVPLEPPAPQGSAEAAAGLWVLMRAFASGCTAMTGVEAVSNGVSAFHEPTVKYARGTLTAIIGLLAVMLAGIAFLCRAYGVGATEPGGPGYQSVLSQLVAAVVGRGAFYYVTIGSVLGVLSLSANTGFADFPRLCRVVAQDGYLPNGFAHRGRRLVYSWGIFVLAALSASLLIAFGGITDHLIPLFAVGAFLAFTLSQAGMVVHWRREGGPNARRSAAINAVGAVCTALTLVIVLVSKFAEGAWIMVLLVPALLACFAFVNAHYRTVGREVATDLPLNATDLRPPLALLPVRGWSAITRKALRFALKVSDEVYALHIADDENAMLALEEGWERNVREPCRSAGVNPPKLIVVYSPYRRLYSPLRQVVSELQKTHPRRDVAVIVPQLVRTRWYHFLLHNQTASVIKVYLLLSGFRRVVVIDVPWYLSDSLPPAAPADAASSPAQPGRIRDEGPTGP</sequence>
<dbReference type="RefSeq" id="WP_148594401.1">
    <property type="nucleotide sequence ID" value="NZ_CP042997.1"/>
</dbReference>
<keyword evidence="3 6" id="KW-1133">Transmembrane helix</keyword>
<dbReference type="InterPro" id="IPR053153">
    <property type="entry name" value="APC_K+_Transporter"/>
</dbReference>
<feature type="transmembrane region" description="Helical" evidence="6">
    <location>
        <begin position="138"/>
        <end position="158"/>
    </location>
</feature>
<keyword evidence="2 6" id="KW-0812">Transmembrane</keyword>
<feature type="region of interest" description="Disordered" evidence="5">
    <location>
        <begin position="628"/>
        <end position="651"/>
    </location>
</feature>
<feature type="transmembrane region" description="Helical" evidence="6">
    <location>
        <begin position="438"/>
        <end position="456"/>
    </location>
</feature>
<protein>
    <submittedName>
        <fullName evidence="7">Putrescine importer PuuP</fullName>
    </submittedName>
</protein>
<dbReference type="InterPro" id="IPR002293">
    <property type="entry name" value="AA/rel_permease1"/>
</dbReference>
<feature type="transmembrane region" description="Helical" evidence="6">
    <location>
        <begin position="57"/>
        <end position="79"/>
    </location>
</feature>
<feature type="transmembrane region" description="Helical" evidence="6">
    <location>
        <begin position="100"/>
        <end position="132"/>
    </location>
</feature>
<dbReference type="AlphaFoldDB" id="A0A5B9W1R1"/>
<feature type="transmembrane region" description="Helical" evidence="6">
    <location>
        <begin position="303"/>
        <end position="324"/>
    </location>
</feature>
<feature type="transmembrane region" description="Helical" evidence="6">
    <location>
        <begin position="165"/>
        <end position="191"/>
    </location>
</feature>
<feature type="transmembrane region" description="Helical" evidence="6">
    <location>
        <begin position="253"/>
        <end position="276"/>
    </location>
</feature>
<dbReference type="Gene3D" id="1.20.1740.10">
    <property type="entry name" value="Amino acid/polyamine transporter I"/>
    <property type="match status" value="1"/>
</dbReference>
<proteinExistence type="predicted"/>
<feature type="compositionally biased region" description="Basic and acidic residues" evidence="5">
    <location>
        <begin position="642"/>
        <end position="651"/>
    </location>
</feature>
<evidence type="ECO:0000256" key="1">
    <source>
        <dbReference type="ARBA" id="ARBA00004141"/>
    </source>
</evidence>
<dbReference type="PANTHER" id="PTHR47704:SF1">
    <property type="entry name" value="POTASSIUM TRANSPORTER KIMA"/>
    <property type="match status" value="1"/>
</dbReference>
<dbReference type="Pfam" id="PF13520">
    <property type="entry name" value="AA_permease_2"/>
    <property type="match status" value="1"/>
</dbReference>